<feature type="domain" description="C5a peptidase/Subtilisin-like protease SBT2-like Fn3-like" evidence="14">
    <location>
        <begin position="624"/>
        <end position="724"/>
    </location>
</feature>
<sequence>MLAATIGVPVGGDVASAEHADSYLGSASDLTDLPPAGSELEHEVSGAWFIELTEAPAARGGQRAELNRQQRRLLAEADELDADLEVRYSFQELWNGVSVDASEAAIARIRQSDEVAAVYPVLTIEAPEPGGLAEPAMESALGMTGADIAQSELGLDGSGLRVAVVDSGIDYDHPDFGGAGVPGGTGFPTERIPFGWDFVGDDFNADPSSPAYNPVPMPNDDPMDCGGHGTHVAGIVGADGDTAEGGVRGVAPGAELGAYRVFGCGGSTTADIILAALEMAYDDGMDVVNMSLGAAFATWPQYPTAAASDTLVDQGVVVVASIGNSGAAGTWSAGAPGVGEKVIGVASFDNAEFAARAFRASPDDELFGYSNATAAPEAPEEGSIVMSRTGTPETADDACNTAGELPDLSGTAALVRRGECTFYEKAINAQNAGADAVVLYNNVAGSFAPTVAPPTPDDPAITIPVVAISQADGHELDSRIVAGETTLTWTDERTIVENVTGGLISSFSSYGMTADLTLKPDIGAPGGLIRSTYPLELDSYAVLSGTSMSAPHVAGAIALLLEARPDTEPEAVREILQNHAVPADWSLVPDAGYIEPAHRQGAGMLSIDKSILAETAVVPGKLSLGDSADGPVTSDITVRNDSSDDVTYELSSIDAITTADEPHNPGFYLGGAGVDFGTETVTVPAGGEVDLQVTITAPDGPDLGQYGGYLVLSPDEGDTLRVPFAGLVGDYQSVDVLGDAGAGLPELGEVVACDRFVELDCTMNAEYELLPDGGTFSMAEPGDMPVILVNRQYPAENLKLELFRARSDGSVGPPFAGRNNLVFSIDHLGRSAAANAFNAYVWDGTRPVGRRGMSVDVPDGQYILRMTVLKPLGDPKNPDHVETWDSPVITVDRSGS</sequence>
<dbReference type="PROSITE" id="PS00137">
    <property type="entry name" value="SUBTILASE_HIS"/>
    <property type="match status" value="1"/>
</dbReference>
<evidence type="ECO:0000313" key="16">
    <source>
        <dbReference type="Proteomes" id="UP000460435"/>
    </source>
</evidence>
<dbReference type="InterPro" id="IPR050131">
    <property type="entry name" value="Peptidase_S8_subtilisin-like"/>
</dbReference>
<evidence type="ECO:0000256" key="3">
    <source>
        <dbReference type="ARBA" id="ARBA00022525"/>
    </source>
</evidence>
<dbReference type="SUPFAM" id="SSF52025">
    <property type="entry name" value="PA domain"/>
    <property type="match status" value="1"/>
</dbReference>
<dbReference type="PROSITE" id="PS51892">
    <property type="entry name" value="SUBTILASE"/>
    <property type="match status" value="1"/>
</dbReference>
<evidence type="ECO:0000256" key="9">
    <source>
        <dbReference type="PROSITE-ProRule" id="PRU01240"/>
    </source>
</evidence>
<dbReference type="GO" id="GO:0008240">
    <property type="term" value="F:tripeptidyl-peptidase activity"/>
    <property type="evidence" value="ECO:0007669"/>
    <property type="project" value="TreeGrafter"/>
</dbReference>
<dbReference type="Proteomes" id="UP000460435">
    <property type="component" value="Unassembled WGS sequence"/>
</dbReference>
<dbReference type="InterPro" id="IPR022398">
    <property type="entry name" value="Peptidase_S8_His-AS"/>
</dbReference>
<evidence type="ECO:0000256" key="5">
    <source>
        <dbReference type="ARBA" id="ARBA00022729"/>
    </source>
</evidence>
<dbReference type="PANTHER" id="PTHR43806:SF14">
    <property type="entry name" value="TRIPEPTIDYL-PEPTIDASE 2"/>
    <property type="match status" value="1"/>
</dbReference>
<dbReference type="GO" id="GO:0004252">
    <property type="term" value="F:serine-type endopeptidase activity"/>
    <property type="evidence" value="ECO:0007669"/>
    <property type="project" value="UniProtKB-UniRule"/>
</dbReference>
<dbReference type="InterPro" id="IPR000209">
    <property type="entry name" value="Peptidase_S8/S53_dom"/>
</dbReference>
<comment type="caution">
    <text evidence="15">The sequence shown here is derived from an EMBL/GenBank/DDBJ whole genome shotgun (WGS) entry which is preliminary data.</text>
</comment>
<dbReference type="PROSITE" id="PS00136">
    <property type="entry name" value="SUBTILASE_ASP"/>
    <property type="match status" value="1"/>
</dbReference>
<evidence type="ECO:0000256" key="7">
    <source>
        <dbReference type="ARBA" id="ARBA00022825"/>
    </source>
</evidence>
<dbReference type="GO" id="GO:0006508">
    <property type="term" value="P:proteolysis"/>
    <property type="evidence" value="ECO:0007669"/>
    <property type="project" value="UniProtKB-KW"/>
</dbReference>
<dbReference type="PRINTS" id="PR00723">
    <property type="entry name" value="SUBTILISIN"/>
</dbReference>
<dbReference type="AlphaFoldDB" id="A0A7K3M730"/>
<feature type="active site" description="Charge relay system" evidence="8 9">
    <location>
        <position position="228"/>
    </location>
</feature>
<evidence type="ECO:0000259" key="13">
    <source>
        <dbReference type="Pfam" id="PF05922"/>
    </source>
</evidence>
<dbReference type="Pfam" id="PF02225">
    <property type="entry name" value="PA"/>
    <property type="match status" value="1"/>
</dbReference>
<keyword evidence="2" id="KW-0134">Cell wall</keyword>
<comment type="similarity">
    <text evidence="1 9 10">Belongs to the peptidase S8 family.</text>
</comment>
<dbReference type="EMBL" id="WLZY01000006">
    <property type="protein sequence ID" value="NDL59074.1"/>
    <property type="molecule type" value="Genomic_DNA"/>
</dbReference>
<feature type="active site" description="Charge relay system" evidence="8 9">
    <location>
        <position position="547"/>
    </location>
</feature>
<evidence type="ECO:0000256" key="1">
    <source>
        <dbReference type="ARBA" id="ARBA00011073"/>
    </source>
</evidence>
<dbReference type="PANTHER" id="PTHR43806">
    <property type="entry name" value="PEPTIDASE S8"/>
    <property type="match status" value="1"/>
</dbReference>
<gene>
    <name evidence="15" type="ORF">F7O44_18565</name>
</gene>
<dbReference type="InterPro" id="IPR023827">
    <property type="entry name" value="Peptidase_S8_Asp-AS"/>
</dbReference>
<dbReference type="InterPro" id="IPR023828">
    <property type="entry name" value="Peptidase_S8_Ser-AS"/>
</dbReference>
<dbReference type="InterPro" id="IPR015500">
    <property type="entry name" value="Peptidase_S8_subtilisin-rel"/>
</dbReference>
<dbReference type="InterPro" id="IPR046450">
    <property type="entry name" value="PA_dom_sf"/>
</dbReference>
<dbReference type="InterPro" id="IPR010259">
    <property type="entry name" value="S8pro/Inhibitor_I9"/>
</dbReference>
<keyword evidence="4 9" id="KW-0645">Protease</keyword>
<dbReference type="Gene3D" id="3.40.50.200">
    <property type="entry name" value="Peptidase S8/S53 domain"/>
    <property type="match status" value="1"/>
</dbReference>
<organism evidence="15 16">
    <name type="scientific">Phytoactinopolyspora mesophila</name>
    <dbReference type="NCBI Taxonomy" id="2650750"/>
    <lineage>
        <taxon>Bacteria</taxon>
        <taxon>Bacillati</taxon>
        <taxon>Actinomycetota</taxon>
        <taxon>Actinomycetes</taxon>
        <taxon>Jiangellales</taxon>
        <taxon>Jiangellaceae</taxon>
        <taxon>Phytoactinopolyspora</taxon>
    </lineage>
</organism>
<dbReference type="InterPro" id="IPR010435">
    <property type="entry name" value="C5a/SBT2-like_Fn3"/>
</dbReference>
<feature type="domain" description="PA" evidence="12">
    <location>
        <begin position="395"/>
        <end position="476"/>
    </location>
</feature>
<dbReference type="Pfam" id="PF06280">
    <property type="entry name" value="fn3_5"/>
    <property type="match status" value="1"/>
</dbReference>
<keyword evidence="7 9" id="KW-0720">Serine protease</keyword>
<dbReference type="InterPro" id="IPR034187">
    <property type="entry name" value="Peptidases_S8_5"/>
</dbReference>
<evidence type="ECO:0000256" key="10">
    <source>
        <dbReference type="RuleBase" id="RU003355"/>
    </source>
</evidence>
<reference evidence="15 16" key="1">
    <citation type="submission" date="2019-11" db="EMBL/GenBank/DDBJ databases">
        <authorList>
            <person name="Li X.-J."/>
            <person name="Feng X.-M."/>
        </authorList>
    </citation>
    <scope>NUCLEOTIDE SEQUENCE [LARGE SCALE GENOMIC DNA]</scope>
    <source>
        <strain evidence="15 16">XMNu-373</strain>
    </source>
</reference>
<feature type="domain" description="Peptidase S8/S53" evidence="11">
    <location>
        <begin position="157"/>
        <end position="603"/>
    </location>
</feature>
<accession>A0A7K3M730</accession>
<keyword evidence="6 9" id="KW-0378">Hydrolase</keyword>
<proteinExistence type="inferred from homology"/>
<dbReference type="GO" id="GO:0016020">
    <property type="term" value="C:membrane"/>
    <property type="evidence" value="ECO:0007669"/>
    <property type="project" value="InterPro"/>
</dbReference>
<dbReference type="SUPFAM" id="SSF52743">
    <property type="entry name" value="Subtilisin-like"/>
    <property type="match status" value="1"/>
</dbReference>
<dbReference type="Pfam" id="PF05922">
    <property type="entry name" value="Inhibitor_I9"/>
    <property type="match status" value="1"/>
</dbReference>
<dbReference type="InterPro" id="IPR003137">
    <property type="entry name" value="PA_domain"/>
</dbReference>
<keyword evidence="5" id="KW-0732">Signal</keyword>
<dbReference type="PROSITE" id="PS00138">
    <property type="entry name" value="SUBTILASE_SER"/>
    <property type="match status" value="1"/>
</dbReference>
<dbReference type="Gene3D" id="2.60.40.1710">
    <property type="entry name" value="Subtilisin-like superfamily"/>
    <property type="match status" value="1"/>
</dbReference>
<feature type="active site" description="Charge relay system" evidence="8 9">
    <location>
        <position position="166"/>
    </location>
</feature>
<evidence type="ECO:0000256" key="6">
    <source>
        <dbReference type="ARBA" id="ARBA00022801"/>
    </source>
</evidence>
<keyword evidence="16" id="KW-1185">Reference proteome</keyword>
<dbReference type="Pfam" id="PF00082">
    <property type="entry name" value="Peptidase_S8"/>
    <property type="match status" value="1"/>
</dbReference>
<feature type="domain" description="Inhibitor I9" evidence="13">
    <location>
        <begin position="80"/>
        <end position="120"/>
    </location>
</feature>
<evidence type="ECO:0000256" key="4">
    <source>
        <dbReference type="ARBA" id="ARBA00022670"/>
    </source>
</evidence>
<dbReference type="GO" id="GO:0005829">
    <property type="term" value="C:cytosol"/>
    <property type="evidence" value="ECO:0007669"/>
    <property type="project" value="TreeGrafter"/>
</dbReference>
<evidence type="ECO:0000259" key="11">
    <source>
        <dbReference type="Pfam" id="PF00082"/>
    </source>
</evidence>
<evidence type="ECO:0000256" key="2">
    <source>
        <dbReference type="ARBA" id="ARBA00022512"/>
    </source>
</evidence>
<dbReference type="Gene3D" id="3.50.30.30">
    <property type="match status" value="1"/>
</dbReference>
<name>A0A7K3M730_9ACTN</name>
<evidence type="ECO:0000259" key="14">
    <source>
        <dbReference type="Pfam" id="PF06280"/>
    </source>
</evidence>
<dbReference type="CDD" id="cd07489">
    <property type="entry name" value="Peptidases_S8_5"/>
    <property type="match status" value="1"/>
</dbReference>
<evidence type="ECO:0000256" key="8">
    <source>
        <dbReference type="PIRSR" id="PIRSR615500-1"/>
    </source>
</evidence>
<keyword evidence="3" id="KW-0964">Secreted</keyword>
<dbReference type="InterPro" id="IPR036852">
    <property type="entry name" value="Peptidase_S8/S53_dom_sf"/>
</dbReference>
<protein>
    <submittedName>
        <fullName evidence="15">S8 family serine peptidase</fullName>
    </submittedName>
</protein>
<evidence type="ECO:0000313" key="15">
    <source>
        <dbReference type="EMBL" id="NDL59074.1"/>
    </source>
</evidence>
<evidence type="ECO:0000259" key="12">
    <source>
        <dbReference type="Pfam" id="PF02225"/>
    </source>
</evidence>